<feature type="region of interest" description="Disordered" evidence="7">
    <location>
        <begin position="840"/>
        <end position="1056"/>
    </location>
</feature>
<feature type="region of interest" description="Disordered" evidence="7">
    <location>
        <begin position="1550"/>
        <end position="1577"/>
    </location>
</feature>
<feature type="compositionally biased region" description="Polar residues" evidence="7">
    <location>
        <begin position="67"/>
        <end position="78"/>
    </location>
</feature>
<feature type="compositionally biased region" description="Low complexity" evidence="7">
    <location>
        <begin position="712"/>
        <end position="729"/>
    </location>
</feature>
<feature type="compositionally biased region" description="Gly residues" evidence="7">
    <location>
        <begin position="44"/>
        <end position="63"/>
    </location>
</feature>
<feature type="compositionally biased region" description="Polar residues" evidence="7">
    <location>
        <begin position="165"/>
        <end position="177"/>
    </location>
</feature>
<gene>
    <name evidence="8" type="ORF">OC846_000859</name>
</gene>
<proteinExistence type="predicted"/>
<feature type="compositionally biased region" description="Low complexity" evidence="7">
    <location>
        <begin position="747"/>
        <end position="757"/>
    </location>
</feature>
<dbReference type="Pfam" id="PF24681">
    <property type="entry name" value="Kelch_KLHDC2_KLHL20_DRC7"/>
    <property type="match status" value="1"/>
</dbReference>
<evidence type="ECO:0000256" key="5">
    <source>
        <dbReference type="ARBA" id="ARBA00023054"/>
    </source>
</evidence>
<sequence length="1577" mass="165953">MAIFGKKKDKGNAGDSAQPQQQQQQQQPSQSQQQQPSQPQHPQGGPGGMGGPGGAGMPGGSGIAGNPNMSALVNNLSQPGPGGGSAGPPSILMNGPGLPQQNGMNDSMSPSSMANGLPGGVLPGQSMLPTHSHLQQGPSSQIAGQQLLQNVPMTSRPSDGLPMSSGANGMSGPSQQHPAYPSHLQGQGSQMSQTNGMPGQHQLASHSHLQSQSGSLPAQQAQQTGPGEQQRSQTRAPNVVFPWSQRPLTLLPPRFLDERQQAPPGALSPSPFPRYGLAVNATASANGEVYLFGGLVRDMVKNDLYTLRVDRLASSLGSASAVANAASNGISAELVQTTGEIPPPRVGHATVLVSNVLILWGGDTKVRADDVHDAGLYLLNLNTREWTRVKAGTELTASASSSTTASLANPVSPGGTPAGPCGRYGHTVSIIASKLYVFGGLVDGAFLNDFWCFDLNSLKSTPTWELVRPANDVVPPRRTSHVSVTYKDCIYIFGGTDGQYHYNDTWCYSVTRNEWTELSCIGYIPVPREGHSACLVDDVMYVFGGRGVDGKELGDLASFKITNKRWYMFANMGPSPSGRSGHALICYQNRVVVLGGENLSGTKGDDPSMLYVLDTGKIKYPTDPNKGGAASSANATPSSSTIANRSKQSDSVSGQISGAPGPDTRSKSPEQPRATGALTNGSTGPIATQQNMAIAAQGRQLPNNLVNMITGPAVPSPQQQQASLASPGSIMSPPSQSTGLPGGAGAAGSPTSVASGSQQQHGLSGAYGKIGMGPQQAGRVGPGANQAQQYGQNVNNVRMEEAAASRSMSPTQRTIQEQRIAALHVSASGPNASTPAGVALQQQQQRAVSPPNGMVQQSGYRAGQPIGPASQRSLENLRGQAASPTNRLGQSQQQQLQRGINGALVGQQPSQAGVLGDPYSDNSSVPQPYVLDDTNGLQSNGAVSQPGYMGSSLNGGSQMNGPGNLTGFGGMSPQQGQGAISPPSQQGGYRPPVGLADNSRLQGTSLANRAGQPPLQQQQQQQPRGMNGSGTGALSDPYGDNSSGPRPYVTDNINSLQSNGSLPGLSYLDSPTNGAAASSNANSELAALRKRDAWMKVALAAAYQKGFVIPSDLAPGSKGSDAASSASSEELAAIEAMSGQLGGDGGDKDKIVKALLALKTQLARAQSTIADNARRESERVAEIERMRSAAIQEASFFRAKVQAYEVNDINQASRLERDRSSSLEKQLASAVSEQADLERRIASVTEQAKLEQHLRISAEERLAEAAKRAIAAEAAQMKAYDELSAAQKRSLAAESSLRDHQSQVNSLRSNVARYQSDYEASRSELTEVNSTIDGHMNALTQVRSALDAATARANEHERLYQTHRDLADQNQSQILTLRGELEAKTSEISLLKTRVTELQSMVDRTRAEADSHRTAANGALAKILTLHQEQSARKDQMTRSDAAVPRHVQDKMRVLEEEAENLRELHSQSRLAADAGSSTINEIRERNLALEKQYSSLRIELDSLKTQLTTALQEASQMRDEANAKESEAYEARRTAEALKVKLGVLRQHANEAGVRLPTDDVKGSFGGSDGFSPSLT</sequence>
<feature type="region of interest" description="Disordered" evidence="7">
    <location>
        <begin position="152"/>
        <end position="240"/>
    </location>
</feature>
<evidence type="ECO:0000256" key="7">
    <source>
        <dbReference type="SAM" id="MobiDB-lite"/>
    </source>
</evidence>
<feature type="compositionally biased region" description="Low complexity" evidence="7">
    <location>
        <begin position="199"/>
        <end position="230"/>
    </location>
</feature>
<feature type="region of interest" description="Disordered" evidence="7">
    <location>
        <begin position="1"/>
        <end position="138"/>
    </location>
</feature>
<keyword evidence="2" id="KW-0880">Kelch repeat</keyword>
<dbReference type="GO" id="GO:0061245">
    <property type="term" value="P:establishment or maintenance of bipolar cell polarity"/>
    <property type="evidence" value="ECO:0007669"/>
    <property type="project" value="TreeGrafter"/>
</dbReference>
<evidence type="ECO:0000256" key="3">
    <source>
        <dbReference type="ARBA" id="ARBA00022490"/>
    </source>
</evidence>
<dbReference type="PANTHER" id="PTHR23244">
    <property type="entry name" value="KELCH REPEAT DOMAIN"/>
    <property type="match status" value="1"/>
</dbReference>
<feature type="compositionally biased region" description="Polar residues" evidence="7">
    <location>
        <begin position="951"/>
        <end position="963"/>
    </location>
</feature>
<dbReference type="Gene3D" id="1.10.287.1490">
    <property type="match status" value="1"/>
</dbReference>
<dbReference type="EMBL" id="JAPDMZ010000010">
    <property type="protein sequence ID" value="KAK0556832.1"/>
    <property type="molecule type" value="Genomic_DNA"/>
</dbReference>
<organism evidence="8 9">
    <name type="scientific">Tilletia horrida</name>
    <dbReference type="NCBI Taxonomy" id="155126"/>
    <lineage>
        <taxon>Eukaryota</taxon>
        <taxon>Fungi</taxon>
        <taxon>Dikarya</taxon>
        <taxon>Basidiomycota</taxon>
        <taxon>Ustilaginomycotina</taxon>
        <taxon>Exobasidiomycetes</taxon>
        <taxon>Tilletiales</taxon>
        <taxon>Tilletiaceae</taxon>
        <taxon>Tilletia</taxon>
    </lineage>
</organism>
<evidence type="ECO:0000313" key="8">
    <source>
        <dbReference type="EMBL" id="KAK0556832.1"/>
    </source>
</evidence>
<feature type="compositionally biased region" description="Polar residues" evidence="7">
    <location>
        <begin position="127"/>
        <end position="138"/>
    </location>
</feature>
<feature type="compositionally biased region" description="Polar residues" evidence="7">
    <location>
        <begin position="184"/>
        <end position="197"/>
    </location>
</feature>
<name>A0AAN6JTH7_9BASI</name>
<feature type="region of interest" description="Disordered" evidence="7">
    <location>
        <begin position="707"/>
        <end position="787"/>
    </location>
</feature>
<dbReference type="GO" id="GO:0051285">
    <property type="term" value="C:cell cortex of cell tip"/>
    <property type="evidence" value="ECO:0007669"/>
    <property type="project" value="TreeGrafter"/>
</dbReference>
<feature type="coiled-coil region" evidence="6">
    <location>
        <begin position="1448"/>
        <end position="1528"/>
    </location>
</feature>
<feature type="compositionally biased region" description="Polar residues" evidence="7">
    <location>
        <begin position="972"/>
        <end position="987"/>
    </location>
</feature>
<reference evidence="8" key="1">
    <citation type="journal article" date="2023" name="PhytoFront">
        <title>Draft Genome Resources of Seven Strains of Tilletia horrida, Causal Agent of Kernel Smut of Rice.</title>
        <authorList>
            <person name="Khanal S."/>
            <person name="Antony Babu S."/>
            <person name="Zhou X.G."/>
        </authorList>
    </citation>
    <scope>NUCLEOTIDE SEQUENCE</scope>
    <source>
        <strain evidence="8">TX6</strain>
    </source>
</reference>
<feature type="compositionally biased region" description="Low complexity" evidence="7">
    <location>
        <begin position="16"/>
        <end position="43"/>
    </location>
</feature>
<feature type="coiled-coil region" evidence="6">
    <location>
        <begin position="1297"/>
        <end position="1359"/>
    </location>
</feature>
<protein>
    <submittedName>
        <fullName evidence="8">Uncharacterized protein</fullName>
    </submittedName>
</protein>
<keyword evidence="4" id="KW-0677">Repeat</keyword>
<dbReference type="InterPro" id="IPR006652">
    <property type="entry name" value="Kelch_1"/>
</dbReference>
<feature type="compositionally biased region" description="Low complexity" evidence="7">
    <location>
        <begin position="629"/>
        <end position="644"/>
    </location>
</feature>
<dbReference type="Proteomes" id="UP001176517">
    <property type="component" value="Unassembled WGS sequence"/>
</dbReference>
<feature type="compositionally biased region" description="Polar residues" evidence="7">
    <location>
        <begin position="645"/>
        <end position="656"/>
    </location>
</feature>
<dbReference type="FunFam" id="2.120.10.80:FF:000049">
    <property type="entry name" value="Cell polarity protein (Tea1)"/>
    <property type="match status" value="1"/>
</dbReference>
<accession>A0AAN6JTH7</accession>
<feature type="coiled-coil region" evidence="6">
    <location>
        <begin position="1220"/>
        <end position="1247"/>
    </location>
</feature>
<feature type="region of interest" description="Disordered" evidence="7">
    <location>
        <begin position="623"/>
        <end position="685"/>
    </location>
</feature>
<feature type="compositionally biased region" description="Low complexity" evidence="7">
    <location>
        <begin position="887"/>
        <end position="899"/>
    </location>
</feature>
<evidence type="ECO:0000313" key="9">
    <source>
        <dbReference type="Proteomes" id="UP001176517"/>
    </source>
</evidence>
<comment type="subcellular location">
    <subcellularLocation>
        <location evidence="1">Cytoplasm</location>
    </subcellularLocation>
</comment>
<evidence type="ECO:0000256" key="4">
    <source>
        <dbReference type="ARBA" id="ARBA00022737"/>
    </source>
</evidence>
<evidence type="ECO:0000256" key="2">
    <source>
        <dbReference type="ARBA" id="ARBA00022441"/>
    </source>
</evidence>
<comment type="caution">
    <text evidence="8">The sequence shown here is derived from an EMBL/GenBank/DDBJ whole genome shotgun (WGS) entry which is preliminary data.</text>
</comment>
<evidence type="ECO:0000256" key="1">
    <source>
        <dbReference type="ARBA" id="ARBA00004496"/>
    </source>
</evidence>
<dbReference type="SMART" id="SM00612">
    <property type="entry name" value="Kelch"/>
    <property type="match status" value="3"/>
</dbReference>
<feature type="compositionally biased region" description="Low complexity" evidence="7">
    <location>
        <begin position="1012"/>
        <end position="1023"/>
    </location>
</feature>
<keyword evidence="3" id="KW-0963">Cytoplasm</keyword>
<feature type="compositionally biased region" description="Polar residues" evidence="7">
    <location>
        <begin position="99"/>
        <end position="114"/>
    </location>
</feature>
<keyword evidence="9" id="KW-1185">Reference proteome</keyword>
<dbReference type="InterPro" id="IPR015915">
    <property type="entry name" value="Kelch-typ_b-propeller"/>
</dbReference>
<dbReference type="SUPFAM" id="SSF117281">
    <property type="entry name" value="Kelch motif"/>
    <property type="match status" value="1"/>
</dbReference>
<keyword evidence="5 6" id="KW-0175">Coiled coil</keyword>
<evidence type="ECO:0000256" key="6">
    <source>
        <dbReference type="SAM" id="Coils"/>
    </source>
</evidence>
<dbReference type="Gene3D" id="2.120.10.80">
    <property type="entry name" value="Kelch-type beta propeller"/>
    <property type="match status" value="2"/>
</dbReference>
<dbReference type="PANTHER" id="PTHR23244:SF456">
    <property type="entry name" value="MULTIPLE EPIDERMAL GROWTH FACTOR-LIKE DOMAINS PROTEIN 8"/>
    <property type="match status" value="1"/>
</dbReference>